<keyword evidence="1" id="KW-0812">Transmembrane</keyword>
<gene>
    <name evidence="2" type="ORF">RRG08_016517</name>
</gene>
<sequence>MDLSCEGVSLQRISGTPIFIECLSTNHVVPIYSVGFVFIKSRRSIVPINWIIVATLSNILSLSVTLKDNVTQRCTCYE</sequence>
<keyword evidence="3" id="KW-1185">Reference proteome</keyword>
<keyword evidence="1" id="KW-0472">Membrane</keyword>
<organism evidence="2 3">
    <name type="scientific">Elysia crispata</name>
    <name type="common">lettuce slug</name>
    <dbReference type="NCBI Taxonomy" id="231223"/>
    <lineage>
        <taxon>Eukaryota</taxon>
        <taxon>Metazoa</taxon>
        <taxon>Spiralia</taxon>
        <taxon>Lophotrochozoa</taxon>
        <taxon>Mollusca</taxon>
        <taxon>Gastropoda</taxon>
        <taxon>Heterobranchia</taxon>
        <taxon>Euthyneura</taxon>
        <taxon>Panpulmonata</taxon>
        <taxon>Sacoglossa</taxon>
        <taxon>Placobranchoidea</taxon>
        <taxon>Plakobranchidae</taxon>
        <taxon>Elysia</taxon>
    </lineage>
</organism>
<dbReference type="AlphaFoldDB" id="A0AAE1E4G3"/>
<keyword evidence="1" id="KW-1133">Transmembrane helix</keyword>
<dbReference type="EMBL" id="JAWDGP010001369">
    <property type="protein sequence ID" value="KAK3792508.1"/>
    <property type="molecule type" value="Genomic_DNA"/>
</dbReference>
<name>A0AAE1E4G3_9GAST</name>
<evidence type="ECO:0000313" key="3">
    <source>
        <dbReference type="Proteomes" id="UP001283361"/>
    </source>
</evidence>
<proteinExistence type="predicted"/>
<evidence type="ECO:0000256" key="1">
    <source>
        <dbReference type="SAM" id="Phobius"/>
    </source>
</evidence>
<accession>A0AAE1E4G3</accession>
<comment type="caution">
    <text evidence="2">The sequence shown here is derived from an EMBL/GenBank/DDBJ whole genome shotgun (WGS) entry which is preliminary data.</text>
</comment>
<reference evidence="2" key="1">
    <citation type="journal article" date="2023" name="G3 (Bethesda)">
        <title>A reference genome for the long-term kleptoplast-retaining sea slug Elysia crispata morphotype clarki.</title>
        <authorList>
            <person name="Eastman K.E."/>
            <person name="Pendleton A.L."/>
            <person name="Shaikh M.A."/>
            <person name="Suttiyut T."/>
            <person name="Ogas R."/>
            <person name="Tomko P."/>
            <person name="Gavelis G."/>
            <person name="Widhalm J.R."/>
            <person name="Wisecaver J.H."/>
        </authorList>
    </citation>
    <scope>NUCLEOTIDE SEQUENCE</scope>
    <source>
        <strain evidence="2">ECLA1</strain>
    </source>
</reference>
<protein>
    <submittedName>
        <fullName evidence="2">Uncharacterized protein</fullName>
    </submittedName>
</protein>
<dbReference type="Proteomes" id="UP001283361">
    <property type="component" value="Unassembled WGS sequence"/>
</dbReference>
<evidence type="ECO:0000313" key="2">
    <source>
        <dbReference type="EMBL" id="KAK3792508.1"/>
    </source>
</evidence>
<feature type="transmembrane region" description="Helical" evidence="1">
    <location>
        <begin position="46"/>
        <end position="66"/>
    </location>
</feature>